<organism evidence="1">
    <name type="scientific">Albugo laibachii Nc14</name>
    <dbReference type="NCBI Taxonomy" id="890382"/>
    <lineage>
        <taxon>Eukaryota</taxon>
        <taxon>Sar</taxon>
        <taxon>Stramenopiles</taxon>
        <taxon>Oomycota</taxon>
        <taxon>Peronosporomycetes</taxon>
        <taxon>Albuginales</taxon>
        <taxon>Albuginaceae</taxon>
        <taxon>Albugo</taxon>
    </lineage>
</organism>
<sequence length="164" mass="18873">MKIDELIDDTERLTLKIRHNRLTVEEKSVLAMELLEGSKNGGLQHGARKDASEKWNVNVHTLYRVGKKGASDEFIKDLLERTSKLNLEQRGDLRSLSAALAIPTTTLQRYVKNKVLRVPTYTLKATLYEDQKTERVRFISSFITLRLRGATFSPTYDRVHLDEK</sequence>
<dbReference type="HOGENOM" id="CLU_1622012_0_0_1"/>
<dbReference type="AlphaFoldDB" id="F0X176"/>
<gene>
    <name evidence="1" type="primary">AlNc14C568G12170</name>
    <name evidence="1" type="ORF">ALNC14_136780</name>
</gene>
<reference evidence="1" key="2">
    <citation type="submission" date="2011-02" db="EMBL/GenBank/DDBJ databases">
        <authorList>
            <person name="MacLean D."/>
        </authorList>
    </citation>
    <scope>NUCLEOTIDE SEQUENCE</scope>
</reference>
<proteinExistence type="predicted"/>
<accession>F0X176</accession>
<dbReference type="PANTHER" id="PTHR33889:SF7">
    <property type="entry name" value="OS04G0681850 PROTEIN"/>
    <property type="match status" value="1"/>
</dbReference>
<dbReference type="PANTHER" id="PTHR33889">
    <property type="entry name" value="OS04G0681850 PROTEIN"/>
    <property type="match status" value="1"/>
</dbReference>
<dbReference type="EMBL" id="FR824593">
    <property type="protein sequence ID" value="CCA27534.1"/>
    <property type="molecule type" value="Genomic_DNA"/>
</dbReference>
<evidence type="ECO:0000313" key="1">
    <source>
        <dbReference type="EMBL" id="CCA27534.1"/>
    </source>
</evidence>
<protein>
    <submittedName>
        <fullName evidence="1">AlNc14C568G12170 protein</fullName>
    </submittedName>
</protein>
<reference evidence="1" key="1">
    <citation type="journal article" date="2011" name="PLoS Biol.">
        <title>Gene gain and loss during evolution of obligate parasitism in the white rust pathogen of Arabidopsis thaliana.</title>
        <authorList>
            <person name="Kemen E."/>
            <person name="Gardiner A."/>
            <person name="Schultz-Larsen T."/>
            <person name="Kemen A.C."/>
            <person name="Balmuth A.L."/>
            <person name="Robert-Seilaniantz A."/>
            <person name="Bailey K."/>
            <person name="Holub E."/>
            <person name="Studholme D.J."/>
            <person name="Maclean D."/>
            <person name="Jones J.D."/>
        </authorList>
    </citation>
    <scope>NUCLEOTIDE SEQUENCE</scope>
</reference>
<name>F0X176_9STRA</name>